<comment type="caution">
    <text evidence="1">The sequence shown here is derived from an EMBL/GenBank/DDBJ whole genome shotgun (WGS) entry which is preliminary data.</text>
</comment>
<dbReference type="AlphaFoldDB" id="A0A9W7ZGA1"/>
<keyword evidence="2" id="KW-1185">Reference proteome</keyword>
<organism evidence="1 2">
    <name type="scientific">Tieghemiomyces parasiticus</name>
    <dbReference type="NCBI Taxonomy" id="78921"/>
    <lineage>
        <taxon>Eukaryota</taxon>
        <taxon>Fungi</taxon>
        <taxon>Fungi incertae sedis</taxon>
        <taxon>Zoopagomycota</taxon>
        <taxon>Kickxellomycotina</taxon>
        <taxon>Dimargaritomycetes</taxon>
        <taxon>Dimargaritales</taxon>
        <taxon>Dimargaritaceae</taxon>
        <taxon>Tieghemiomyces</taxon>
    </lineage>
</organism>
<protein>
    <submittedName>
        <fullName evidence="1">Uncharacterized protein</fullName>
    </submittedName>
</protein>
<gene>
    <name evidence="1" type="ORF">IWQ60_011895</name>
</gene>
<sequence length="150" mass="16301">MVQATLGPVTEPKKSHFLVRLLVRKTQPSKRGGSLLPYHISYPLESRPSYAGEAASLSALPRTRRNAVAASSTSDLHTLSLPRRFQSPTNRTTGPVDESHVFTPTKLISVAGCPSLTPVKQVGPISFDDLIDERSHNVTIKLSMTPQVAM</sequence>
<reference evidence="1" key="1">
    <citation type="submission" date="2022-07" db="EMBL/GenBank/DDBJ databases">
        <title>Phylogenomic reconstructions and comparative analyses of Kickxellomycotina fungi.</title>
        <authorList>
            <person name="Reynolds N.K."/>
            <person name="Stajich J.E."/>
            <person name="Barry K."/>
            <person name="Grigoriev I.V."/>
            <person name="Crous P."/>
            <person name="Smith M.E."/>
        </authorList>
    </citation>
    <scope>NUCLEOTIDE SEQUENCE</scope>
    <source>
        <strain evidence="1">RSA 861</strain>
    </source>
</reference>
<accession>A0A9W7ZGA1</accession>
<dbReference type="OrthoDB" id="5547112at2759"/>
<proteinExistence type="predicted"/>
<evidence type="ECO:0000313" key="1">
    <source>
        <dbReference type="EMBL" id="KAJ1907283.1"/>
    </source>
</evidence>
<name>A0A9W7ZGA1_9FUNG</name>
<evidence type="ECO:0000313" key="2">
    <source>
        <dbReference type="Proteomes" id="UP001150569"/>
    </source>
</evidence>
<dbReference type="EMBL" id="JANBPT010001490">
    <property type="protein sequence ID" value="KAJ1907283.1"/>
    <property type="molecule type" value="Genomic_DNA"/>
</dbReference>
<dbReference type="Proteomes" id="UP001150569">
    <property type="component" value="Unassembled WGS sequence"/>
</dbReference>